<dbReference type="OrthoDB" id="2254916at2759"/>
<organism evidence="1 2">
    <name type="scientific">Ambispora gerdemannii</name>
    <dbReference type="NCBI Taxonomy" id="144530"/>
    <lineage>
        <taxon>Eukaryota</taxon>
        <taxon>Fungi</taxon>
        <taxon>Fungi incertae sedis</taxon>
        <taxon>Mucoromycota</taxon>
        <taxon>Glomeromycotina</taxon>
        <taxon>Glomeromycetes</taxon>
        <taxon>Archaeosporales</taxon>
        <taxon>Ambisporaceae</taxon>
        <taxon>Ambispora</taxon>
    </lineage>
</organism>
<gene>
    <name evidence="1" type="ORF">AGERDE_LOCUS1679</name>
</gene>
<reference evidence="1" key="1">
    <citation type="submission" date="2021-06" db="EMBL/GenBank/DDBJ databases">
        <authorList>
            <person name="Kallberg Y."/>
            <person name="Tangrot J."/>
            <person name="Rosling A."/>
        </authorList>
    </citation>
    <scope>NUCLEOTIDE SEQUENCE</scope>
    <source>
        <strain evidence="1">MT106</strain>
    </source>
</reference>
<name>A0A9N8YUH3_9GLOM</name>
<keyword evidence="2" id="KW-1185">Reference proteome</keyword>
<accession>A0A9N8YUH3</accession>
<protein>
    <submittedName>
        <fullName evidence="1">3267_t:CDS:1</fullName>
    </submittedName>
</protein>
<feature type="non-terminal residue" evidence="1">
    <location>
        <position position="112"/>
    </location>
</feature>
<dbReference type="Proteomes" id="UP000789831">
    <property type="component" value="Unassembled WGS sequence"/>
</dbReference>
<feature type="non-terminal residue" evidence="1">
    <location>
        <position position="1"/>
    </location>
</feature>
<dbReference type="EMBL" id="CAJVPL010000120">
    <property type="protein sequence ID" value="CAG8450130.1"/>
    <property type="molecule type" value="Genomic_DNA"/>
</dbReference>
<proteinExistence type="predicted"/>
<evidence type="ECO:0000313" key="1">
    <source>
        <dbReference type="EMBL" id="CAG8450130.1"/>
    </source>
</evidence>
<evidence type="ECO:0000313" key="2">
    <source>
        <dbReference type="Proteomes" id="UP000789831"/>
    </source>
</evidence>
<sequence length="112" mass="13347">MDNNSWITIPDKLSKRKLRIANKATFTFIDVLNRGTYFKTLKRVIIEFLFERGYKETELLDSLLYLKEQYEIKKKQPHHLSLLGYCYEYGIGTRIDREYAVKIYLQGDENGD</sequence>
<comment type="caution">
    <text evidence="1">The sequence shown here is derived from an EMBL/GenBank/DDBJ whole genome shotgun (WGS) entry which is preliminary data.</text>
</comment>
<dbReference type="AlphaFoldDB" id="A0A9N8YUH3"/>